<dbReference type="InterPro" id="IPR036390">
    <property type="entry name" value="WH_DNA-bd_sf"/>
</dbReference>
<evidence type="ECO:0000256" key="3">
    <source>
        <dbReference type="ARBA" id="ARBA00023125"/>
    </source>
</evidence>
<dbReference type="InterPro" id="IPR058163">
    <property type="entry name" value="LysR-type_TF_proteobact-type"/>
</dbReference>
<accession>A0A561XPK7</accession>
<organism evidence="6 7">
    <name type="scientific">Acidovorax delafieldii</name>
    <name type="common">Pseudomonas delafieldii</name>
    <dbReference type="NCBI Taxonomy" id="47920"/>
    <lineage>
        <taxon>Bacteria</taxon>
        <taxon>Pseudomonadati</taxon>
        <taxon>Pseudomonadota</taxon>
        <taxon>Betaproteobacteria</taxon>
        <taxon>Burkholderiales</taxon>
        <taxon>Comamonadaceae</taxon>
        <taxon>Acidovorax</taxon>
    </lineage>
</organism>
<dbReference type="PANTHER" id="PTHR30537:SF5">
    <property type="entry name" value="HTH-TYPE TRANSCRIPTIONAL ACTIVATOR TTDR-RELATED"/>
    <property type="match status" value="1"/>
</dbReference>
<dbReference type="Gene3D" id="1.10.10.10">
    <property type="entry name" value="Winged helix-like DNA-binding domain superfamily/Winged helix DNA-binding domain"/>
    <property type="match status" value="1"/>
</dbReference>
<dbReference type="SUPFAM" id="SSF53850">
    <property type="entry name" value="Periplasmic binding protein-like II"/>
    <property type="match status" value="1"/>
</dbReference>
<dbReference type="PRINTS" id="PR00039">
    <property type="entry name" value="HTHLYSR"/>
</dbReference>
<dbReference type="Pfam" id="PF03466">
    <property type="entry name" value="LysR_substrate"/>
    <property type="match status" value="1"/>
</dbReference>
<evidence type="ECO:0000313" key="7">
    <source>
        <dbReference type="Proteomes" id="UP000321485"/>
    </source>
</evidence>
<evidence type="ECO:0000256" key="1">
    <source>
        <dbReference type="ARBA" id="ARBA00009437"/>
    </source>
</evidence>
<dbReference type="InterPro" id="IPR036388">
    <property type="entry name" value="WH-like_DNA-bd_sf"/>
</dbReference>
<feature type="domain" description="HTH lysR-type" evidence="5">
    <location>
        <begin position="1"/>
        <end position="65"/>
    </location>
</feature>
<dbReference type="Gene3D" id="3.40.190.10">
    <property type="entry name" value="Periplasmic binding protein-like II"/>
    <property type="match status" value="2"/>
</dbReference>
<dbReference type="CDD" id="cd08432">
    <property type="entry name" value="PBP2_GcdR_TrpI_HvrB_AmpR_like"/>
    <property type="match status" value="1"/>
</dbReference>
<keyword evidence="2" id="KW-0805">Transcription regulation</keyword>
<dbReference type="RefSeq" id="WP_146870807.1">
    <property type="nucleotide sequence ID" value="NZ_VJWE01000012.1"/>
</dbReference>
<evidence type="ECO:0000256" key="4">
    <source>
        <dbReference type="ARBA" id="ARBA00023163"/>
    </source>
</evidence>
<dbReference type="Pfam" id="PF00126">
    <property type="entry name" value="HTH_1"/>
    <property type="match status" value="1"/>
</dbReference>
<keyword evidence="4" id="KW-0804">Transcription</keyword>
<protein>
    <submittedName>
        <fullName evidence="6">LysR family transcriptional regulator</fullName>
    </submittedName>
</protein>
<dbReference type="SUPFAM" id="SSF46785">
    <property type="entry name" value="Winged helix' DNA-binding domain"/>
    <property type="match status" value="1"/>
</dbReference>
<gene>
    <name evidence="6" type="ORF">ATF69_1983</name>
</gene>
<evidence type="ECO:0000256" key="2">
    <source>
        <dbReference type="ARBA" id="ARBA00023015"/>
    </source>
</evidence>
<dbReference type="InterPro" id="IPR005119">
    <property type="entry name" value="LysR_subst-bd"/>
</dbReference>
<dbReference type="Proteomes" id="UP000321485">
    <property type="component" value="Unassembled WGS sequence"/>
</dbReference>
<keyword evidence="3" id="KW-0238">DNA-binding</keyword>
<dbReference type="AlphaFoldDB" id="A0A561XPK7"/>
<dbReference type="GeneID" id="51111050"/>
<dbReference type="PANTHER" id="PTHR30537">
    <property type="entry name" value="HTH-TYPE TRANSCRIPTIONAL REGULATOR"/>
    <property type="match status" value="1"/>
</dbReference>
<dbReference type="GO" id="GO:0003700">
    <property type="term" value="F:DNA-binding transcription factor activity"/>
    <property type="evidence" value="ECO:0007669"/>
    <property type="project" value="InterPro"/>
</dbReference>
<dbReference type="EMBL" id="VJWE01000012">
    <property type="protein sequence ID" value="TWG38045.1"/>
    <property type="molecule type" value="Genomic_DNA"/>
</dbReference>
<comment type="similarity">
    <text evidence="1">Belongs to the LysR transcriptional regulatory family.</text>
</comment>
<name>A0A561XPK7_ACIDE</name>
<dbReference type="InterPro" id="IPR000847">
    <property type="entry name" value="LysR_HTH_N"/>
</dbReference>
<comment type="caution">
    <text evidence="6">The sequence shown here is derived from an EMBL/GenBank/DDBJ whole genome shotgun (WGS) entry which is preliminary data.</text>
</comment>
<dbReference type="PROSITE" id="PS50931">
    <property type="entry name" value="HTH_LYSR"/>
    <property type="match status" value="1"/>
</dbReference>
<reference evidence="6 7" key="1">
    <citation type="journal article" date="2015" name="Stand. Genomic Sci.">
        <title>Genomic Encyclopedia of Bacterial and Archaeal Type Strains, Phase III: the genomes of soil and plant-associated and newly described type strains.</title>
        <authorList>
            <person name="Whitman W.B."/>
            <person name="Woyke T."/>
            <person name="Klenk H.P."/>
            <person name="Zhou Y."/>
            <person name="Lilburn T.G."/>
            <person name="Beck B.J."/>
            <person name="De Vos P."/>
            <person name="Vandamme P."/>
            <person name="Eisen J.A."/>
            <person name="Garrity G."/>
            <person name="Hugenholtz P."/>
            <person name="Kyrpides N.C."/>
        </authorList>
    </citation>
    <scope>NUCLEOTIDE SEQUENCE [LARGE SCALE GENOMIC DNA]</scope>
    <source>
        <strain evidence="6 7">DSM 64</strain>
    </source>
</reference>
<dbReference type="GO" id="GO:0003677">
    <property type="term" value="F:DNA binding"/>
    <property type="evidence" value="ECO:0007669"/>
    <property type="project" value="UniProtKB-KW"/>
</dbReference>
<sequence length="325" mass="35951">MDIRLSPSLLAWLRSFDAAARHGSFTKAAAELCITQGAVSQQVKQLEDWLRRPLFLRTPRALVPTPEGKWLAVVLRESFDAIESTLAQMRQPTEAATATLSCSPSFAMSWLTPRLGDFFRQHPHTGLRVFGEFHTLDRTRMVRDGVEAAVRFDLGGYRDLNATVFLDEWLIPVASPEFLARHPPINAPDDLHGEWLLHDGSAWEGADTYEEWQHWFAQRGAAPPPWAGGQQFNLSQLALGAALAGQGIAMGRAALVLQDVKAGRLVPLLGRSVTSRAAYSFVTTTHPSPAMELVKEWLLEEAQRFCTERSEVLPPLASLASLASF</sequence>
<evidence type="ECO:0000259" key="5">
    <source>
        <dbReference type="PROSITE" id="PS50931"/>
    </source>
</evidence>
<proteinExistence type="inferred from homology"/>
<evidence type="ECO:0000313" key="6">
    <source>
        <dbReference type="EMBL" id="TWG38045.1"/>
    </source>
</evidence>